<proteinExistence type="predicted"/>
<feature type="compositionally biased region" description="Basic and acidic residues" evidence="1">
    <location>
        <begin position="1241"/>
        <end position="1281"/>
    </location>
</feature>
<protein>
    <recommendedName>
        <fullName evidence="4">Titin-like</fullName>
    </recommendedName>
</protein>
<feature type="compositionally biased region" description="Basic and acidic residues" evidence="1">
    <location>
        <begin position="1290"/>
        <end position="1310"/>
    </location>
</feature>
<feature type="compositionally biased region" description="Basic and acidic residues" evidence="1">
    <location>
        <begin position="1669"/>
        <end position="1697"/>
    </location>
</feature>
<feature type="region of interest" description="Disordered" evidence="1">
    <location>
        <begin position="2332"/>
        <end position="2533"/>
    </location>
</feature>
<feature type="compositionally biased region" description="Low complexity" evidence="1">
    <location>
        <begin position="2796"/>
        <end position="2807"/>
    </location>
</feature>
<evidence type="ECO:0000256" key="1">
    <source>
        <dbReference type="SAM" id="MobiDB-lite"/>
    </source>
</evidence>
<feature type="compositionally biased region" description="Basic and acidic residues" evidence="1">
    <location>
        <begin position="2575"/>
        <end position="2604"/>
    </location>
</feature>
<keyword evidence="3" id="KW-1185">Reference proteome</keyword>
<feature type="compositionally biased region" description="Basic and acidic residues" evidence="1">
    <location>
        <begin position="981"/>
        <end position="994"/>
    </location>
</feature>
<feature type="compositionally biased region" description="Basic and acidic residues" evidence="1">
    <location>
        <begin position="2434"/>
        <end position="2448"/>
    </location>
</feature>
<feature type="compositionally biased region" description="Basic and acidic residues" evidence="1">
    <location>
        <begin position="1076"/>
        <end position="1097"/>
    </location>
</feature>
<feature type="region of interest" description="Disordered" evidence="1">
    <location>
        <begin position="1662"/>
        <end position="2247"/>
    </location>
</feature>
<feature type="compositionally biased region" description="Basic and acidic residues" evidence="1">
    <location>
        <begin position="1122"/>
        <end position="1145"/>
    </location>
</feature>
<dbReference type="Proteomes" id="UP000836841">
    <property type="component" value="Chromosome 7"/>
</dbReference>
<gene>
    <name evidence="2" type="ORF">TAV2_LOCUS23207</name>
</gene>
<feature type="compositionally biased region" description="Basic and acidic residues" evidence="1">
    <location>
        <begin position="2611"/>
        <end position="2624"/>
    </location>
</feature>
<organism evidence="2 3">
    <name type="scientific">Thlaspi arvense</name>
    <name type="common">Field penny-cress</name>
    <dbReference type="NCBI Taxonomy" id="13288"/>
    <lineage>
        <taxon>Eukaryota</taxon>
        <taxon>Viridiplantae</taxon>
        <taxon>Streptophyta</taxon>
        <taxon>Embryophyta</taxon>
        <taxon>Tracheophyta</taxon>
        <taxon>Spermatophyta</taxon>
        <taxon>Magnoliopsida</taxon>
        <taxon>eudicotyledons</taxon>
        <taxon>Gunneridae</taxon>
        <taxon>Pentapetalae</taxon>
        <taxon>rosids</taxon>
        <taxon>malvids</taxon>
        <taxon>Brassicales</taxon>
        <taxon>Brassicaceae</taxon>
        <taxon>Thlaspideae</taxon>
        <taxon>Thlaspi</taxon>
    </lineage>
</organism>
<feature type="compositionally biased region" description="Basic and acidic residues" evidence="1">
    <location>
        <begin position="653"/>
        <end position="686"/>
    </location>
</feature>
<feature type="compositionally biased region" description="Basic and acidic residues" evidence="1">
    <location>
        <begin position="2090"/>
        <end position="2117"/>
    </location>
</feature>
<name>A0AAU9TBE1_THLAR</name>
<feature type="compositionally biased region" description="Basic and acidic residues" evidence="1">
    <location>
        <begin position="1708"/>
        <end position="1748"/>
    </location>
</feature>
<feature type="compositionally biased region" description="Polar residues" evidence="1">
    <location>
        <begin position="903"/>
        <end position="915"/>
    </location>
</feature>
<feature type="region of interest" description="Disordered" evidence="1">
    <location>
        <begin position="439"/>
        <end position="464"/>
    </location>
</feature>
<feature type="compositionally biased region" description="Basic and acidic residues" evidence="1">
    <location>
        <begin position="1867"/>
        <end position="1891"/>
    </location>
</feature>
<feature type="compositionally biased region" description="Basic and acidic residues" evidence="1">
    <location>
        <begin position="836"/>
        <end position="846"/>
    </location>
</feature>
<feature type="compositionally biased region" description="Basic and acidic residues" evidence="1">
    <location>
        <begin position="455"/>
        <end position="464"/>
    </location>
</feature>
<feature type="compositionally biased region" description="Basic residues" evidence="1">
    <location>
        <begin position="2781"/>
        <end position="2793"/>
    </location>
</feature>
<feature type="compositionally biased region" description="Polar residues" evidence="1">
    <location>
        <begin position="687"/>
        <end position="701"/>
    </location>
</feature>
<feature type="compositionally biased region" description="Polar residues" evidence="1">
    <location>
        <begin position="1311"/>
        <end position="1332"/>
    </location>
</feature>
<feature type="compositionally biased region" description="Basic and acidic residues" evidence="1">
    <location>
        <begin position="276"/>
        <end position="323"/>
    </location>
</feature>
<feature type="compositionally biased region" description="Polar residues" evidence="1">
    <location>
        <begin position="2497"/>
        <end position="2511"/>
    </location>
</feature>
<feature type="compositionally biased region" description="Polar residues" evidence="1">
    <location>
        <begin position="1949"/>
        <end position="1961"/>
    </location>
</feature>
<sequence>METGVVLIQEPVFTKTSVEEAPAGVILDNSSMEADKVNLSTVLDDEITSGDCRNTIISKEADVAELVNGSGNKETVESEREKGEAKTVSIVDAKEKAKETDRDEPESFNKNTDDDAKIILSEDVTLEKAKEDDTTQKSEEVSVEKPVVEEDQTQTTHTPKQEEEIGAISKVLIDTTPVKSSEGDIEKSLDSAHEEIPIKTDEVIQEEDSRTAETSVIGTEAKHNATVSAEEISRNSESTVKETAPEEETTTNGESVHDVETTERVLLEAEKEEEREEMKTETEPIVDSIEKEQTETVKIDNSEETASHESEILKGDDHQREVAAEPVEAIKNSDDSEQISREVTVDREKEEVQESLTVIQTPTVNGEDLESKASKDIEEHEHVLVRDIPQGEILLTEDETVDTSAVQESAVLKTLETKTDETDAEPSLVKTVISCDEVQESPTVTKTPTIQGDDIESKASKDNEEYEHVLVRDISQGEIIVTEAETVDTSTVQESAVLKTLETKTDETDAEPSLDLNREAEAVKAVIPDEVQESITVIEPLKTSPELKEEEDQSSKDTEEGEHVLRRNMPQGEIFVNEAESLETKEDIEPIMDLKKNTEPEETERLEQIPSDLALRVDKEEVNDENTKVDQSDGTQTMEEQRGLDSIEPEAEQIDRNRADETEESPVEKLAAHLDVETVELMEKQSLESPSEVSEETSNAVDSKIEEKPEEVGTPHQEGSYELETRQETVSLPVSSELGEKVQEERSVIDLTPPQEESSLRNEQEKETTIEKEQIEKPEPANEEVVNEPASLLEEKSDEGIQVSSASPSEEREVEEEQVADKIQRTLETVESVDTEPVKLNEEISKNNENILNETAPEDDHQGENAEPLEAIKNSDDAETISHEVTGDKEKDDITPKIEEVQESTTVIETPTIQEDNIESRASIDTEEHEHVLVREMPQIEALVTEAEAVNTSTVQEPQILETFESTSNETPTSQETEPSLDMKADKGKEETEMVKTVILSDEVRSSDAQGEEFGEHTEPCTLEIKDESQGREEPVEVKSKETVQEESTEDKHDNLLDVPSGVHRGLDSSEESTSVDEKIEEKQKEEEVTLHQKGQEKAFSGLETKQETVSVPESSELGVKIQEEESCLPKETKLEKEQTEKYEPTNEVTNDQHSPVEEKSDEVIQVSSASPSEERESEIVVDAEKLEDIKANEEEQVAEKIQKSPEPLEIAEPHSSLPTYSEEQEQETVSEKIEEDDNVKEDQTQAKEQVNDEQEKITSTEERETKANESEDDKLDEHVDSQSLLVFSEKIDNETLTAEAKKGDEETTARDTQQGETTVTEAEALDTSTVPETAVLKTLETTINETEAVHSPIGGEEESQVTREDTEPSLDLKEDKEQEETETVKTVVLSDEARASGVEAEEFGESQGREESVEVKPKEIVQDESTQDKDENLLDVQSGESAEKMQKPSLESPSEISEEKSKTVNEKIEEVKLQQESQEEGSNGLDAKEDTVSVIESTDLGVKSQEEESCPSNEQEEETKLQKHESASGEETNAHQTPVEEKSDEVIQVSSASLQEEHETVAEAEKIEDKMENVTELMRDMSEKGLEISETEDLSLPIEEPTSYGTESSELVAEIEEQKPKQLKEILEGEIKEVEETKAETLPSSENIPQEALSDVVALQIEREDDATESHERQEDTSKAVETKEATVALEEHTRDLGTSLTEEEEQVNKESSREEHADFSAIEKREAKTKELEIKNLDEHVVSSEKSDDEILIAKTSENVCIKQEELENLEAPKPEESEENKSQEISETIEVEEAKGDHDVAIETSETSQTPSFVSELEEKISKQIEEIHEEEEETKESHKVEAMSDRSLQVETSQEDETPSLVSEHEEQTSKQVEETHEEAKAHKLQEEETLPTETVPRESLGEAYQSPSFVSELEDQIPKQIEEIREEETKESQKLQVVDDQSLPVETSQDDQTATLHSEHDDQTSKQVKEIHEEEEETKEATSDQNLPVETSQANQIPSSELVSELNDQTPKYVEEVHEEETKAQKLQEEEILPTETVPRESFSEAPISMLASGEEDQVTVQEGDCAGDTQEEQHVSAETGESEGETKLEEPETKIREKSDDQIETSTKDQDSTFSQETGEAEHEDETSSTLPVIGILQELQNTLETEREINDSEPLGENIITEPAEQVQKIGDAESESSGKDLHSFKAEPETLQKNLVTDFEKQDKKETEESPASEIIEANMLQQGESGETGKIQEENGLAGKSLPVEELKLQEEHEQEGKVQDGISSEFEVILKEKLKEETKEIAECGEETPADRSLTAEVLLGEKNSSSPLISKELEHVISNENQVEGKAKEDVNASITEETSLQEEHHGDLEISTKEQKEETHETVKEDIVDIKEEKKDEEVQDEKLIGLSAKRDSEDTFSSEVKKDQEDVSELGAGHDFATLQVEKEEEPHSVLRNDEEINEVVTSEKQIADPVGAIRKASEAEHEPNEEHIETQALKEKPSELLQPHQSPNQVEDQSNDFQAPPKDKEITEQEKKSNDLTYVQEDIGTNVKLEVHDPVEAQKGLIEEKKGDDYVKTELEDAIKHGVSKEENNNVSEKIDDKATKEIYQEDSKQTDTITAIKEDTREEEKEATHESFNSTKNTDDPAEKPKPETREIVNLSSISETQDETKKIDEVPNQQKREIADEVPKIAEEMQQKDGESENDKEPARKSLSDLIQKVKGTNKIEDATAEPRIIEEDPKTEEEDDDGDEHKDDKTSPDSIVMVEAKDTVSITKTQHKKSQGILSGVGSKVKHSISKVKKALTGKSSQTTKPSSPK</sequence>
<feature type="compositionally biased region" description="Basic and acidic residues" evidence="1">
    <location>
        <begin position="2206"/>
        <end position="2216"/>
    </location>
</feature>
<feature type="compositionally biased region" description="Basic and acidic residues" evidence="1">
    <location>
        <begin position="255"/>
        <end position="269"/>
    </location>
</feature>
<dbReference type="PANTHER" id="PTHR35511">
    <property type="entry name" value="A-KINASE ANCHOR-LIKE PROTEIN"/>
    <property type="match status" value="1"/>
</dbReference>
<feature type="compositionally biased region" description="Basic and acidic residues" evidence="1">
    <location>
        <begin position="1795"/>
        <end position="1804"/>
    </location>
</feature>
<feature type="region of interest" description="Disordered" evidence="1">
    <location>
        <begin position="1587"/>
        <end position="1611"/>
    </location>
</feature>
<feature type="compositionally biased region" description="Basic and acidic residues" evidence="1">
    <location>
        <begin position="2332"/>
        <end position="2342"/>
    </location>
</feature>
<feature type="compositionally biased region" description="Basic and acidic residues" evidence="1">
    <location>
        <begin position="1519"/>
        <end position="1528"/>
    </location>
</feature>
<feature type="region of interest" description="Disordered" evidence="1">
    <location>
        <begin position="963"/>
        <end position="1570"/>
    </location>
</feature>
<feature type="compositionally biased region" description="Polar residues" evidence="1">
    <location>
        <begin position="1807"/>
        <end position="1816"/>
    </location>
</feature>
<feature type="region of interest" description="Disordered" evidence="1">
    <location>
        <begin position="525"/>
        <end position="925"/>
    </location>
</feature>
<feature type="compositionally biased region" description="Basic and acidic residues" evidence="1">
    <location>
        <begin position="2184"/>
        <end position="2198"/>
    </location>
</feature>
<feature type="compositionally biased region" description="Basic and acidic residues" evidence="1">
    <location>
        <begin position="1458"/>
        <end position="1474"/>
    </location>
</feature>
<feature type="compositionally biased region" description="Basic and acidic residues" evidence="1">
    <location>
        <begin position="2353"/>
        <end position="2418"/>
    </location>
</feature>
<feature type="compositionally biased region" description="Basic and acidic residues" evidence="1">
    <location>
        <begin position="873"/>
        <end position="900"/>
    </location>
</feature>
<feature type="compositionally biased region" description="Acidic residues" evidence="1">
    <location>
        <begin position="2730"/>
        <end position="2739"/>
    </location>
</feature>
<feature type="compositionally biased region" description="Basic and acidic residues" evidence="1">
    <location>
        <begin position="331"/>
        <end position="352"/>
    </location>
</feature>
<accession>A0AAU9TBE1</accession>
<feature type="compositionally biased region" description="Polar residues" evidence="1">
    <location>
        <begin position="964"/>
        <end position="978"/>
    </location>
</feature>
<feature type="compositionally biased region" description="Basic and acidic residues" evidence="1">
    <location>
        <begin position="2018"/>
        <end position="2034"/>
    </location>
</feature>
<feature type="compositionally biased region" description="Basic and acidic residues" evidence="1">
    <location>
        <begin position="2658"/>
        <end position="2703"/>
    </location>
</feature>
<feature type="compositionally biased region" description="Basic and acidic residues" evidence="1">
    <location>
        <begin position="553"/>
        <end position="565"/>
    </location>
</feature>
<feature type="compositionally biased region" description="Basic and acidic residues" evidence="1">
    <location>
        <begin position="1173"/>
        <end position="1204"/>
    </location>
</feature>
<feature type="compositionally biased region" description="Basic and acidic residues" evidence="1">
    <location>
        <begin position="2515"/>
        <end position="2528"/>
    </location>
</feature>
<feature type="compositionally biased region" description="Basic and acidic residues" evidence="1">
    <location>
        <begin position="738"/>
        <end position="748"/>
    </location>
</feature>
<feature type="region of interest" description="Disordered" evidence="1">
    <location>
        <begin position="69"/>
        <end position="384"/>
    </location>
</feature>
<feature type="compositionally biased region" description="Basic and acidic residues" evidence="1">
    <location>
        <begin position="1556"/>
        <end position="1570"/>
    </location>
</feature>
<feature type="compositionally biased region" description="Basic and acidic residues" evidence="1">
    <location>
        <begin position="615"/>
        <end position="631"/>
    </location>
</feature>
<feature type="compositionally biased region" description="Basic and acidic residues" evidence="1">
    <location>
        <begin position="1408"/>
        <end position="1433"/>
    </location>
</feature>
<feature type="compositionally biased region" description="Acidic residues" evidence="1">
    <location>
        <begin position="1223"/>
        <end position="1240"/>
    </location>
</feature>
<feature type="compositionally biased region" description="Polar residues" evidence="1">
    <location>
        <begin position="354"/>
        <end position="364"/>
    </location>
</feature>
<feature type="compositionally biased region" description="Basic and acidic residues" evidence="1">
    <location>
        <begin position="703"/>
        <end position="713"/>
    </location>
</feature>
<feature type="compositionally biased region" description="Basic and acidic residues" evidence="1">
    <location>
        <begin position="74"/>
        <end position="85"/>
    </location>
</feature>
<feature type="compositionally biased region" description="Basic and acidic residues" evidence="1">
    <location>
        <begin position="1962"/>
        <end position="1977"/>
    </location>
</feature>
<feature type="compositionally biased region" description="Polar residues" evidence="1">
    <location>
        <begin position="1988"/>
        <end position="2015"/>
    </location>
</feature>
<evidence type="ECO:0000313" key="2">
    <source>
        <dbReference type="EMBL" id="CAH2080053.1"/>
    </source>
</evidence>
<feature type="region of interest" description="Disordered" evidence="1">
    <location>
        <begin position="2575"/>
        <end position="2807"/>
    </location>
</feature>
<feature type="compositionally biased region" description="Basic and acidic residues" evidence="1">
    <location>
        <begin position="369"/>
        <end position="384"/>
    </location>
</feature>
<feature type="compositionally biased region" description="Basic and acidic residues" evidence="1">
    <location>
        <begin position="1839"/>
        <end position="1848"/>
    </location>
</feature>
<dbReference type="EMBL" id="OU466863">
    <property type="protein sequence ID" value="CAH2080053.1"/>
    <property type="molecule type" value="Genomic_DNA"/>
</dbReference>
<feature type="compositionally biased region" description="Polar residues" evidence="1">
    <location>
        <begin position="440"/>
        <end position="450"/>
    </location>
</feature>
<evidence type="ECO:0000313" key="3">
    <source>
        <dbReference type="Proteomes" id="UP000836841"/>
    </source>
</evidence>
<feature type="compositionally biased region" description="Basic and acidic residues" evidence="1">
    <location>
        <begin position="181"/>
        <end position="211"/>
    </location>
</feature>
<reference evidence="2 3" key="1">
    <citation type="submission" date="2022-03" db="EMBL/GenBank/DDBJ databases">
        <authorList>
            <person name="Nunn A."/>
            <person name="Chopra R."/>
            <person name="Nunn A."/>
            <person name="Contreras Garrido A."/>
        </authorList>
    </citation>
    <scope>NUCLEOTIDE SEQUENCE [LARGE SCALE GENOMIC DNA]</scope>
</reference>
<feature type="compositionally biased region" description="Basic and acidic residues" evidence="1">
    <location>
        <begin position="1820"/>
        <end position="1830"/>
    </location>
</feature>
<feature type="compositionally biased region" description="Basic and acidic residues" evidence="1">
    <location>
        <begin position="582"/>
        <end position="607"/>
    </location>
</feature>
<feature type="compositionally biased region" description="Basic and acidic residues" evidence="1">
    <location>
        <begin position="1921"/>
        <end position="1938"/>
    </location>
</feature>
<feature type="compositionally biased region" description="Basic and acidic residues" evidence="1">
    <location>
        <begin position="758"/>
        <end position="780"/>
    </location>
</feature>
<evidence type="ECO:0008006" key="4">
    <source>
        <dbReference type="Google" id="ProtNLM"/>
    </source>
</evidence>
<feature type="compositionally biased region" description="Basic and acidic residues" evidence="1">
    <location>
        <begin position="1361"/>
        <end position="1377"/>
    </location>
</feature>
<feature type="compositionally biased region" description="Basic and acidic residues" evidence="1">
    <location>
        <begin position="2632"/>
        <end position="2646"/>
    </location>
</feature>
<feature type="compositionally biased region" description="Basic and acidic residues" evidence="1">
    <location>
        <begin position="92"/>
        <end position="117"/>
    </location>
</feature>
<dbReference type="PANTHER" id="PTHR35511:SF2">
    <property type="entry name" value="A-KINASE ANCHOR-LIKE PROTEIN"/>
    <property type="match status" value="1"/>
</dbReference>
<feature type="compositionally biased region" description="Basic and acidic residues" evidence="1">
    <location>
        <begin position="1765"/>
        <end position="1787"/>
    </location>
</feature>
<feature type="compositionally biased region" description="Basic and acidic residues" evidence="1">
    <location>
        <begin position="231"/>
        <end position="244"/>
    </location>
</feature>
<feature type="compositionally biased region" description="Basic and acidic residues" evidence="1">
    <location>
        <begin position="2469"/>
        <end position="2492"/>
    </location>
</feature>
<feature type="compositionally biased region" description="Basic and acidic residues" evidence="1">
    <location>
        <begin position="125"/>
        <end position="148"/>
    </location>
</feature>
<feature type="compositionally biased region" description="Basic and acidic residues" evidence="1">
    <location>
        <begin position="1014"/>
        <end position="1056"/>
    </location>
</feature>